<dbReference type="GO" id="GO:0043137">
    <property type="term" value="P:DNA replication, removal of RNA primer"/>
    <property type="evidence" value="ECO:0007669"/>
    <property type="project" value="TreeGrafter"/>
</dbReference>
<dbReference type="AlphaFoldDB" id="A0A0K0D5D0"/>
<evidence type="ECO:0000313" key="11">
    <source>
        <dbReference type="WBParaSite" id="ACAC_0000527501-mRNA-1"/>
    </source>
</evidence>
<evidence type="ECO:0000256" key="4">
    <source>
        <dbReference type="ARBA" id="ARBA00022759"/>
    </source>
</evidence>
<dbReference type="InterPro" id="IPR001352">
    <property type="entry name" value="RNase_HII/HIII"/>
</dbReference>
<dbReference type="Proteomes" id="UP000035642">
    <property type="component" value="Unassembled WGS sequence"/>
</dbReference>
<evidence type="ECO:0000259" key="9">
    <source>
        <dbReference type="PROSITE" id="PS51975"/>
    </source>
</evidence>
<evidence type="ECO:0000313" key="10">
    <source>
        <dbReference type="Proteomes" id="UP000035642"/>
    </source>
</evidence>
<dbReference type="GO" id="GO:0006298">
    <property type="term" value="P:mismatch repair"/>
    <property type="evidence" value="ECO:0007669"/>
    <property type="project" value="TreeGrafter"/>
</dbReference>
<evidence type="ECO:0000256" key="7">
    <source>
        <dbReference type="RuleBase" id="RU003515"/>
    </source>
</evidence>
<dbReference type="Gene3D" id="3.30.420.10">
    <property type="entry name" value="Ribonuclease H-like superfamily/Ribonuclease H"/>
    <property type="match status" value="1"/>
</dbReference>
<evidence type="ECO:0000256" key="3">
    <source>
        <dbReference type="ARBA" id="ARBA00022723"/>
    </source>
</evidence>
<dbReference type="InterPro" id="IPR036397">
    <property type="entry name" value="RNaseH_sf"/>
</dbReference>
<keyword evidence="4 7" id="KW-0255">Endonuclease</keyword>
<dbReference type="GO" id="GO:0032299">
    <property type="term" value="C:ribonuclease H2 complex"/>
    <property type="evidence" value="ECO:0007669"/>
    <property type="project" value="TreeGrafter"/>
</dbReference>
<evidence type="ECO:0000256" key="1">
    <source>
        <dbReference type="ARBA" id="ARBA00000077"/>
    </source>
</evidence>
<keyword evidence="8" id="KW-0472">Membrane</keyword>
<keyword evidence="2 7" id="KW-0540">Nuclease</keyword>
<organism evidence="10 11">
    <name type="scientific">Angiostrongylus cantonensis</name>
    <name type="common">Rat lungworm</name>
    <dbReference type="NCBI Taxonomy" id="6313"/>
    <lineage>
        <taxon>Eukaryota</taxon>
        <taxon>Metazoa</taxon>
        <taxon>Ecdysozoa</taxon>
        <taxon>Nematoda</taxon>
        <taxon>Chromadorea</taxon>
        <taxon>Rhabditida</taxon>
        <taxon>Rhabditina</taxon>
        <taxon>Rhabditomorpha</taxon>
        <taxon>Strongyloidea</taxon>
        <taxon>Metastrongylidae</taxon>
        <taxon>Angiostrongylus</taxon>
    </lineage>
</organism>
<dbReference type="InterPro" id="IPR024567">
    <property type="entry name" value="RNase_HII/HIII_dom"/>
</dbReference>
<dbReference type="Pfam" id="PF01351">
    <property type="entry name" value="RNase_HII"/>
    <property type="match status" value="1"/>
</dbReference>
<dbReference type="PANTHER" id="PTHR10954:SF7">
    <property type="entry name" value="RIBONUCLEASE H2 SUBUNIT A"/>
    <property type="match status" value="1"/>
</dbReference>
<keyword evidence="8" id="KW-0812">Transmembrane</keyword>
<dbReference type="WBParaSite" id="ACAC_0000527501-mRNA-1">
    <property type="protein sequence ID" value="ACAC_0000527501-mRNA-1"/>
    <property type="gene ID" value="ACAC_0000527501"/>
</dbReference>
<evidence type="ECO:0000256" key="6">
    <source>
        <dbReference type="PROSITE-ProRule" id="PRU01319"/>
    </source>
</evidence>
<dbReference type="PANTHER" id="PTHR10954">
    <property type="entry name" value="RIBONUCLEASE H2 SUBUNIT A"/>
    <property type="match status" value="1"/>
</dbReference>
<dbReference type="SUPFAM" id="SSF53098">
    <property type="entry name" value="Ribonuclease H-like"/>
    <property type="match status" value="1"/>
</dbReference>
<accession>A0A0K0D5D0</accession>
<dbReference type="PROSITE" id="PS51975">
    <property type="entry name" value="RNASE_H_2"/>
    <property type="match status" value="1"/>
</dbReference>
<keyword evidence="5 7" id="KW-0378">Hydrolase</keyword>
<dbReference type="GO" id="GO:0003723">
    <property type="term" value="F:RNA binding"/>
    <property type="evidence" value="ECO:0007669"/>
    <property type="project" value="UniProtKB-UniRule"/>
</dbReference>
<comment type="similarity">
    <text evidence="7">Belongs to the RNase HII family.</text>
</comment>
<proteinExistence type="inferred from homology"/>
<evidence type="ECO:0000256" key="2">
    <source>
        <dbReference type="ARBA" id="ARBA00022722"/>
    </source>
</evidence>
<sequence length="167" mass="18418">LLLRCEGGSWKGFGSGAPCILGIDEAGRGPVLGPMVYGCAASPLDCENELKELGVADSKALTETKREEIFTNMCTNKSTMQIVAYALCCLSPQHISISMLRRRKCSLNEISHSAAISLIRDALSSNINVVEVSFSILFVVIVFVVGRWLTFWRFHQRDSHSEQHVTK</sequence>
<dbReference type="EC" id="3.1.26.4" evidence="7"/>
<keyword evidence="3" id="KW-0479">Metal-binding</keyword>
<evidence type="ECO:0000256" key="5">
    <source>
        <dbReference type="ARBA" id="ARBA00022801"/>
    </source>
</evidence>
<dbReference type="GO" id="GO:0004523">
    <property type="term" value="F:RNA-DNA hybrid ribonuclease activity"/>
    <property type="evidence" value="ECO:0007669"/>
    <property type="project" value="UniProtKB-EC"/>
</dbReference>
<keyword evidence="10" id="KW-1185">Reference proteome</keyword>
<feature type="transmembrane region" description="Helical" evidence="8">
    <location>
        <begin position="132"/>
        <end position="150"/>
    </location>
</feature>
<protein>
    <recommendedName>
        <fullName evidence="7">Ribonuclease</fullName>
        <ecNumber evidence="7">3.1.26.4</ecNumber>
    </recommendedName>
</protein>
<keyword evidence="8" id="KW-1133">Transmembrane helix</keyword>
<reference evidence="11" key="2">
    <citation type="submission" date="2017-02" db="UniProtKB">
        <authorList>
            <consortium name="WormBaseParasite"/>
        </authorList>
    </citation>
    <scope>IDENTIFICATION</scope>
</reference>
<evidence type="ECO:0000256" key="8">
    <source>
        <dbReference type="SAM" id="Phobius"/>
    </source>
</evidence>
<comment type="catalytic activity">
    <reaction evidence="1 7">
        <text>Endonucleolytic cleavage to 5'-phosphomonoester.</text>
        <dbReference type="EC" id="3.1.26.4"/>
    </reaction>
</comment>
<reference evidence="10" key="1">
    <citation type="submission" date="2012-09" db="EMBL/GenBank/DDBJ databases">
        <authorList>
            <person name="Martin A.A."/>
        </authorList>
    </citation>
    <scope>NUCLEOTIDE SEQUENCE</scope>
</reference>
<comment type="function">
    <text evidence="7">Endonuclease that specifically degrades the RNA of RNA-DNA hybrids.</text>
</comment>
<name>A0A0K0D5D0_ANGCA</name>
<comment type="caution">
    <text evidence="6">Lacks conserved residue(s) required for the propagation of feature annotation.</text>
</comment>
<feature type="domain" description="RNase H type-2" evidence="9">
    <location>
        <begin position="18"/>
        <end position="167"/>
    </location>
</feature>
<dbReference type="InterPro" id="IPR012337">
    <property type="entry name" value="RNaseH-like_sf"/>
</dbReference>
<dbReference type="GO" id="GO:0046872">
    <property type="term" value="F:metal ion binding"/>
    <property type="evidence" value="ECO:0007669"/>
    <property type="project" value="UniProtKB-KW"/>
</dbReference>
<dbReference type="STRING" id="6313.A0A0K0D5D0"/>